<dbReference type="InterPro" id="IPR010730">
    <property type="entry name" value="HET"/>
</dbReference>
<proteinExistence type="predicted"/>
<dbReference type="Pfam" id="PF06985">
    <property type="entry name" value="HET"/>
    <property type="match status" value="1"/>
</dbReference>
<evidence type="ECO:0000313" key="2">
    <source>
        <dbReference type="EMBL" id="KAF1931389.1"/>
    </source>
</evidence>
<dbReference type="PANTHER" id="PTHR24148:SF82">
    <property type="entry name" value="HETEROKARYON INCOMPATIBILITY DOMAIN-CONTAINING PROTEIN"/>
    <property type="match status" value="1"/>
</dbReference>
<dbReference type="EMBL" id="ML978961">
    <property type="protein sequence ID" value="KAF1931389.1"/>
    <property type="molecule type" value="Genomic_DNA"/>
</dbReference>
<protein>
    <recommendedName>
        <fullName evidence="1">Heterokaryon incompatibility domain-containing protein</fullName>
    </recommendedName>
</protein>
<evidence type="ECO:0000259" key="1">
    <source>
        <dbReference type="Pfam" id="PF06985"/>
    </source>
</evidence>
<dbReference type="Proteomes" id="UP000800082">
    <property type="component" value="Unassembled WGS sequence"/>
</dbReference>
<name>A0A6A5RUY8_9PLEO</name>
<organism evidence="2 3">
    <name type="scientific">Didymella exigua CBS 183.55</name>
    <dbReference type="NCBI Taxonomy" id="1150837"/>
    <lineage>
        <taxon>Eukaryota</taxon>
        <taxon>Fungi</taxon>
        <taxon>Dikarya</taxon>
        <taxon>Ascomycota</taxon>
        <taxon>Pezizomycotina</taxon>
        <taxon>Dothideomycetes</taxon>
        <taxon>Pleosporomycetidae</taxon>
        <taxon>Pleosporales</taxon>
        <taxon>Pleosporineae</taxon>
        <taxon>Didymellaceae</taxon>
        <taxon>Didymella</taxon>
    </lineage>
</organism>
<dbReference type="OrthoDB" id="270167at2759"/>
<feature type="domain" description="Heterokaryon incompatibility" evidence="1">
    <location>
        <begin position="110"/>
        <end position="268"/>
    </location>
</feature>
<dbReference type="GeneID" id="54353141"/>
<gene>
    <name evidence="2" type="ORF">M421DRAFT_57131</name>
</gene>
<dbReference type="InterPro" id="IPR052895">
    <property type="entry name" value="HetReg/Transcr_Mod"/>
</dbReference>
<keyword evidence="3" id="KW-1185">Reference proteome</keyword>
<accession>A0A6A5RUY8</accession>
<dbReference type="PANTHER" id="PTHR24148">
    <property type="entry name" value="ANKYRIN REPEAT DOMAIN-CONTAINING PROTEIN 39 HOMOLOG-RELATED"/>
    <property type="match status" value="1"/>
</dbReference>
<reference evidence="2" key="1">
    <citation type="journal article" date="2020" name="Stud. Mycol.">
        <title>101 Dothideomycetes genomes: a test case for predicting lifestyles and emergence of pathogens.</title>
        <authorList>
            <person name="Haridas S."/>
            <person name="Albert R."/>
            <person name="Binder M."/>
            <person name="Bloem J."/>
            <person name="Labutti K."/>
            <person name="Salamov A."/>
            <person name="Andreopoulos B."/>
            <person name="Baker S."/>
            <person name="Barry K."/>
            <person name="Bills G."/>
            <person name="Bluhm B."/>
            <person name="Cannon C."/>
            <person name="Castanera R."/>
            <person name="Culley D."/>
            <person name="Daum C."/>
            <person name="Ezra D."/>
            <person name="Gonzalez J."/>
            <person name="Henrissat B."/>
            <person name="Kuo A."/>
            <person name="Liang C."/>
            <person name="Lipzen A."/>
            <person name="Lutzoni F."/>
            <person name="Magnuson J."/>
            <person name="Mondo S."/>
            <person name="Nolan M."/>
            <person name="Ohm R."/>
            <person name="Pangilinan J."/>
            <person name="Park H.-J."/>
            <person name="Ramirez L."/>
            <person name="Alfaro M."/>
            <person name="Sun H."/>
            <person name="Tritt A."/>
            <person name="Yoshinaga Y."/>
            <person name="Zwiers L.-H."/>
            <person name="Turgeon B."/>
            <person name="Goodwin S."/>
            <person name="Spatafora J."/>
            <person name="Crous P."/>
            <person name="Grigoriev I."/>
        </authorList>
    </citation>
    <scope>NUCLEOTIDE SEQUENCE</scope>
    <source>
        <strain evidence="2">CBS 183.55</strain>
    </source>
</reference>
<dbReference type="RefSeq" id="XP_033451637.1">
    <property type="nucleotide sequence ID" value="XM_033595474.1"/>
</dbReference>
<dbReference type="AlphaFoldDB" id="A0A6A5RUY8"/>
<sequence length="744" mass="83256">MLSHMDYTTTPIPYLPRLGHLAFLELEDELDISSLQAKLIHSPTREYLLSRPRTWDVATEDEIDADTLLADLGHLAPSVAKDFISKEYTEASFAFRLIKDADLHGEEEGYIAMSYCWKKMNRDAPRKVVEDLPFAWTREVEQFPLPTSAALFQAVLKEKSAGEGLWFDQVCINQDDDAERAITIAAIDAIYRNARAVVVALDDIVATPEEEQFLRCYIEQYSYSDLTIDQQPNVCQNPPFMHRYPAFISFFERFSNSEWFERAWCAHEMRLGQQHVFLLRCSSQYEDEVRTVLRFTTSFLLHMLVLASELATFTPTQQARIRTLQDVLVGHSNTQTKKHLAVRRPDTPQTPSIEAPAAFVPTIVNTFQMKASGNPRLPEYLRRLDANRDKACITLSAAKFPISLAPANPYQRPNIEDECLRSLLLVGLAARDPVCLCTTGTPLQLHDGSMSWLSRPTSLDTHSIRSVPRRFPRSSNPVRQSSDGRAEYCQLDLIFLDLPHRSNPNPLFPSHIARAHLFINLCMQFHIPGPGMWTFWQSPDHPRSASMRNVFIQTLSCIFDCGPQWLLELSSGGLFPHTSLEPHKIDMLLNPHLIIQNYALLPEGQAALSALLSAIGSILISGIPWASGATERTHGPLVVSAPAPAFYSDPSFGGKAVVFAPFAHSKTLLIAVPDVVKSAEYEGLARAWVLTSMNPFTGSPKRDVSWTLQSKGVVFGDGNFNAGLGRSGETRYHRVHGPSVQVGA</sequence>
<evidence type="ECO:0000313" key="3">
    <source>
        <dbReference type="Proteomes" id="UP000800082"/>
    </source>
</evidence>